<reference evidence="1 2" key="2">
    <citation type="submission" date="2020-03" db="EMBL/GenBank/DDBJ databases">
        <authorList>
            <person name="Ichikawa N."/>
            <person name="Kimura A."/>
            <person name="Kitahashi Y."/>
            <person name="Uohara A."/>
        </authorList>
    </citation>
    <scope>NUCLEOTIDE SEQUENCE [LARGE SCALE GENOMIC DNA]</scope>
    <source>
        <strain evidence="1 2">NBRC 108638</strain>
    </source>
</reference>
<gene>
    <name evidence="1" type="ORF">Prum_082520</name>
</gene>
<evidence type="ECO:0000313" key="1">
    <source>
        <dbReference type="EMBL" id="GFJ94610.1"/>
    </source>
</evidence>
<accession>A0A6V8LG34</accession>
<name>A0A6V8LG34_9ACTN</name>
<dbReference type="AlphaFoldDB" id="A0A6V8LG34"/>
<comment type="caution">
    <text evidence="1">The sequence shown here is derived from an EMBL/GenBank/DDBJ whole genome shotgun (WGS) entry which is preliminary data.</text>
</comment>
<reference evidence="1 2" key="1">
    <citation type="submission" date="2020-03" db="EMBL/GenBank/DDBJ databases">
        <title>Whole genome shotgun sequence of Phytohabitans rumicis NBRC 108638.</title>
        <authorList>
            <person name="Komaki H."/>
            <person name="Tamura T."/>
        </authorList>
    </citation>
    <scope>NUCLEOTIDE SEQUENCE [LARGE SCALE GENOMIC DNA]</scope>
    <source>
        <strain evidence="1 2">NBRC 108638</strain>
    </source>
</reference>
<dbReference type="Proteomes" id="UP000482960">
    <property type="component" value="Unassembled WGS sequence"/>
</dbReference>
<dbReference type="EMBL" id="BLPG01000001">
    <property type="protein sequence ID" value="GFJ94610.1"/>
    <property type="molecule type" value="Genomic_DNA"/>
</dbReference>
<organism evidence="1 2">
    <name type="scientific">Phytohabitans rumicis</name>
    <dbReference type="NCBI Taxonomy" id="1076125"/>
    <lineage>
        <taxon>Bacteria</taxon>
        <taxon>Bacillati</taxon>
        <taxon>Actinomycetota</taxon>
        <taxon>Actinomycetes</taxon>
        <taxon>Micromonosporales</taxon>
        <taxon>Micromonosporaceae</taxon>
    </lineage>
</organism>
<sequence>MAVSAREWAASDSIAAEPEMRPATSLAAAMARFAAPATMTVPTLSRETSDTSGLCLKRGKPDARRGLPEAVRACEWG</sequence>
<evidence type="ECO:0000313" key="2">
    <source>
        <dbReference type="Proteomes" id="UP000482960"/>
    </source>
</evidence>
<keyword evidence="2" id="KW-1185">Reference proteome</keyword>
<protein>
    <submittedName>
        <fullName evidence="1">Uncharacterized protein</fullName>
    </submittedName>
</protein>
<proteinExistence type="predicted"/>